<comment type="similarity">
    <text evidence="1">Belongs to the 'phage' integrase family.</text>
</comment>
<evidence type="ECO:0000313" key="6">
    <source>
        <dbReference type="Proteomes" id="UP000473571"/>
    </source>
</evidence>
<dbReference type="AlphaFoldDB" id="A0A6L3NN96"/>
<evidence type="ECO:0000256" key="4">
    <source>
        <dbReference type="ARBA" id="ARBA00023172"/>
    </source>
</evidence>
<keyword evidence="3" id="KW-0238">DNA-binding</keyword>
<dbReference type="PROSITE" id="PS51898">
    <property type="entry name" value="TYR_RECOMBINASE"/>
    <property type="match status" value="1"/>
</dbReference>
<keyword evidence="2" id="KW-0229">DNA integration</keyword>
<evidence type="ECO:0000313" key="5">
    <source>
        <dbReference type="EMBL" id="KAB0685276.1"/>
    </source>
</evidence>
<evidence type="ECO:0000256" key="2">
    <source>
        <dbReference type="ARBA" id="ARBA00022908"/>
    </source>
</evidence>
<evidence type="ECO:0000256" key="1">
    <source>
        <dbReference type="ARBA" id="ARBA00008857"/>
    </source>
</evidence>
<protein>
    <submittedName>
        <fullName evidence="5">Tyrosine-type recombinase/integrase</fullName>
    </submittedName>
</protein>
<dbReference type="InterPro" id="IPR013762">
    <property type="entry name" value="Integrase-like_cat_sf"/>
</dbReference>
<dbReference type="Gene3D" id="1.10.443.10">
    <property type="entry name" value="Intergrase catalytic core"/>
    <property type="match status" value="1"/>
</dbReference>
<dbReference type="PANTHER" id="PTHR30629:SF2">
    <property type="entry name" value="PROPHAGE INTEGRASE INTS-RELATED"/>
    <property type="match status" value="1"/>
</dbReference>
<gene>
    <name evidence="5" type="ORF">F7R13_05105</name>
</gene>
<dbReference type="InterPro" id="IPR050808">
    <property type="entry name" value="Phage_Integrase"/>
</dbReference>
<dbReference type="InterPro" id="IPR011010">
    <property type="entry name" value="DNA_brk_join_enz"/>
</dbReference>
<dbReference type="GO" id="GO:0006310">
    <property type="term" value="P:DNA recombination"/>
    <property type="evidence" value="ECO:0007669"/>
    <property type="project" value="UniProtKB-KW"/>
</dbReference>
<dbReference type="InterPro" id="IPR010998">
    <property type="entry name" value="Integrase_recombinase_N"/>
</dbReference>
<dbReference type="InterPro" id="IPR002104">
    <property type="entry name" value="Integrase_catalytic"/>
</dbReference>
<dbReference type="GO" id="GO:0003677">
    <property type="term" value="F:DNA binding"/>
    <property type="evidence" value="ECO:0007669"/>
    <property type="project" value="UniProtKB-UniRule"/>
</dbReference>
<comment type="caution">
    <text evidence="5">The sequence shown here is derived from an EMBL/GenBank/DDBJ whole genome shotgun (WGS) entry which is preliminary data.</text>
</comment>
<dbReference type="PANTHER" id="PTHR30629">
    <property type="entry name" value="PROPHAGE INTEGRASE"/>
    <property type="match status" value="1"/>
</dbReference>
<sequence>MKLRLGALTFTLKNSYLRGDIYYFQRPIPRDLHHHYGKKTVKINLKTSDVGQAAHMIDALNKRYEEEWRMLRADPESSLKATRKHAEAFLASWGIVPSAERDETTEMAVQLFHDHLEKKRTAHADGDEQVYREASGAEYLTAVEATAAQMVAGTLEDSLSDALELYISHHKKRDDEKFTGFSRAAFKTLTDVVGDKPFAKATREDARKYVDSQLATGLKTGTVRRRISTISAVFASYIREKELMRTNPFESLQIAGEGKDTKGRIPFTPGELAAVQTKCVEMDDDIRWLVALPSDTGARIAEVTGLTLDEIVLDGPVPHIVIKDQPWRTVKGGAGGPSEREVPLLGHSLWAAQRVKASAKPGQKFAFPRYTSDAKGCNADSASATVAGWLRANKWEHTAHEFRHTMADRLRDVGCPTEVRHSIGGWATKGEAAGYGKGYSLPIKREWLGKALHQTAADSR</sequence>
<keyword evidence="4" id="KW-0233">DNA recombination</keyword>
<dbReference type="SUPFAM" id="SSF56349">
    <property type="entry name" value="DNA breaking-rejoining enzymes"/>
    <property type="match status" value="1"/>
</dbReference>
<dbReference type="InterPro" id="IPR044068">
    <property type="entry name" value="CB"/>
</dbReference>
<proteinExistence type="inferred from homology"/>
<dbReference type="EMBL" id="VZOL01000031">
    <property type="protein sequence ID" value="KAB0685276.1"/>
    <property type="molecule type" value="Genomic_DNA"/>
</dbReference>
<dbReference type="InterPro" id="IPR046668">
    <property type="entry name" value="DUF6538"/>
</dbReference>
<reference evidence="5 6" key="1">
    <citation type="submission" date="2019-09" db="EMBL/GenBank/DDBJ databases">
        <title>Draft genome sequences of 48 bacterial type strains from the CCUG.</title>
        <authorList>
            <person name="Tunovic T."/>
            <person name="Pineiro-Iglesias B."/>
            <person name="Unosson C."/>
            <person name="Inganas E."/>
            <person name="Ohlen M."/>
            <person name="Cardew S."/>
            <person name="Jensie-Markopoulos S."/>
            <person name="Salva-Serra F."/>
            <person name="Jaen-Luchoro D."/>
            <person name="Karlsson R."/>
            <person name="Svensson-Stadler L."/>
            <person name="Chun J."/>
            <person name="Moore E."/>
        </authorList>
    </citation>
    <scope>NUCLEOTIDE SEQUENCE [LARGE SCALE GENOMIC DNA]</scope>
    <source>
        <strain evidence="5 6">CCUG 65687</strain>
    </source>
</reference>
<dbReference type="Pfam" id="PF00589">
    <property type="entry name" value="Phage_integrase"/>
    <property type="match status" value="1"/>
</dbReference>
<dbReference type="Proteomes" id="UP000473571">
    <property type="component" value="Unassembled WGS sequence"/>
</dbReference>
<name>A0A6L3NN96_9BURK</name>
<dbReference type="Pfam" id="PF20172">
    <property type="entry name" value="DUF6538"/>
    <property type="match status" value="1"/>
</dbReference>
<accession>A0A6L3NN96</accession>
<dbReference type="RefSeq" id="WP_151003774.1">
    <property type="nucleotide sequence ID" value="NZ_CABVPO010000026.1"/>
</dbReference>
<dbReference type="GO" id="GO:0015074">
    <property type="term" value="P:DNA integration"/>
    <property type="evidence" value="ECO:0007669"/>
    <property type="project" value="UniProtKB-KW"/>
</dbReference>
<dbReference type="PROSITE" id="PS51900">
    <property type="entry name" value="CB"/>
    <property type="match status" value="1"/>
</dbReference>
<organism evidence="5 6">
    <name type="scientific">Burkholderia territorii</name>
    <dbReference type="NCBI Taxonomy" id="1503055"/>
    <lineage>
        <taxon>Bacteria</taxon>
        <taxon>Pseudomonadati</taxon>
        <taxon>Pseudomonadota</taxon>
        <taxon>Betaproteobacteria</taxon>
        <taxon>Burkholderiales</taxon>
        <taxon>Burkholderiaceae</taxon>
        <taxon>Burkholderia</taxon>
        <taxon>Burkholderia cepacia complex</taxon>
    </lineage>
</organism>
<dbReference type="Gene3D" id="1.10.150.130">
    <property type="match status" value="1"/>
</dbReference>
<evidence type="ECO:0000256" key="3">
    <source>
        <dbReference type="ARBA" id="ARBA00023125"/>
    </source>
</evidence>